<dbReference type="OrthoDB" id="6621660at2759"/>
<keyword evidence="2" id="KW-1185">Reference proteome</keyword>
<accession>A0A4C1TC87</accession>
<dbReference type="EMBL" id="BGZK01004843">
    <property type="protein sequence ID" value="GBP11200.1"/>
    <property type="molecule type" value="Genomic_DNA"/>
</dbReference>
<organism evidence="1 2">
    <name type="scientific">Eumeta variegata</name>
    <name type="common">Bagworm moth</name>
    <name type="synonym">Eumeta japonica</name>
    <dbReference type="NCBI Taxonomy" id="151549"/>
    <lineage>
        <taxon>Eukaryota</taxon>
        <taxon>Metazoa</taxon>
        <taxon>Ecdysozoa</taxon>
        <taxon>Arthropoda</taxon>
        <taxon>Hexapoda</taxon>
        <taxon>Insecta</taxon>
        <taxon>Pterygota</taxon>
        <taxon>Neoptera</taxon>
        <taxon>Endopterygota</taxon>
        <taxon>Lepidoptera</taxon>
        <taxon>Glossata</taxon>
        <taxon>Ditrysia</taxon>
        <taxon>Tineoidea</taxon>
        <taxon>Psychidae</taxon>
        <taxon>Oiketicinae</taxon>
        <taxon>Eumeta</taxon>
    </lineage>
</organism>
<evidence type="ECO:0000313" key="1">
    <source>
        <dbReference type="EMBL" id="GBP11200.1"/>
    </source>
</evidence>
<gene>
    <name evidence="1" type="ORF">EVAR_71237_1</name>
</gene>
<protein>
    <submittedName>
        <fullName evidence="1">Uncharacterized protein</fullName>
    </submittedName>
</protein>
<comment type="caution">
    <text evidence="1">The sequence shown here is derived from an EMBL/GenBank/DDBJ whole genome shotgun (WGS) entry which is preliminary data.</text>
</comment>
<proteinExistence type="predicted"/>
<dbReference type="AlphaFoldDB" id="A0A4C1TC87"/>
<sequence>MSNMEQLLDAQREIGESIQKIIRNFKKDPATKTALLEAERLRLVQQQRLCVNCFGNDHVSKTCNSVVTSATPHPTQNINTPASEVVAVTSATTHVAADRQSYGLLATARVIITASNGVSDEFRAILDSASHLRYVGSKDNPADIPSRGQPAYKLLNVIYGYMYHFSCKTNFQFLTTLKKEDTTNLSSYHYQQ</sequence>
<dbReference type="Proteomes" id="UP000299102">
    <property type="component" value="Unassembled WGS sequence"/>
</dbReference>
<evidence type="ECO:0000313" key="2">
    <source>
        <dbReference type="Proteomes" id="UP000299102"/>
    </source>
</evidence>
<name>A0A4C1TC87_EUMVA</name>
<reference evidence="1 2" key="1">
    <citation type="journal article" date="2019" name="Commun. Biol.">
        <title>The bagworm genome reveals a unique fibroin gene that provides high tensile strength.</title>
        <authorList>
            <person name="Kono N."/>
            <person name="Nakamura H."/>
            <person name="Ohtoshi R."/>
            <person name="Tomita M."/>
            <person name="Numata K."/>
            <person name="Arakawa K."/>
        </authorList>
    </citation>
    <scope>NUCLEOTIDE SEQUENCE [LARGE SCALE GENOMIC DNA]</scope>
</reference>